<dbReference type="Proteomes" id="UP000075320">
    <property type="component" value="Unassembled WGS sequence"/>
</dbReference>
<evidence type="ECO:0000256" key="1">
    <source>
        <dbReference type="SAM" id="Coils"/>
    </source>
</evidence>
<name>A0A150WN16_BDEBC</name>
<dbReference type="EMBL" id="LUKE01000001">
    <property type="protein sequence ID" value="KYG65883.1"/>
    <property type="molecule type" value="Genomic_DNA"/>
</dbReference>
<dbReference type="RefSeq" id="WP_061833426.1">
    <property type="nucleotide sequence ID" value="NZ_LUKE01000001.1"/>
</dbReference>
<protein>
    <submittedName>
        <fullName evidence="2">Uncharacterized protein</fullName>
    </submittedName>
</protein>
<gene>
    <name evidence="2" type="ORF">AZI86_02075</name>
</gene>
<proteinExistence type="predicted"/>
<feature type="coiled-coil region" evidence="1">
    <location>
        <begin position="128"/>
        <end position="155"/>
    </location>
</feature>
<dbReference type="AlphaFoldDB" id="A0A150WN16"/>
<evidence type="ECO:0000313" key="3">
    <source>
        <dbReference type="Proteomes" id="UP000075320"/>
    </source>
</evidence>
<comment type="caution">
    <text evidence="2">The sequence shown here is derived from an EMBL/GenBank/DDBJ whole genome shotgun (WGS) entry which is preliminary data.</text>
</comment>
<sequence length="359" mass="39685">MKNLIVAFFAITLPVHAFSQERSVLQGVIEEMTKKYLEEVSKTFVTKKLEEYAAQKLGMELTGRLGTALAFVSLVDGIIQYDKATSETQRYQSFSQTVASGISLVAPPVGALVGLGVMAQGMMGALVSKTYSLKIAKLVNEISDLERKSSELLIKQAESEKNRFAVLLARSEAIKILVEENSKIIERRCSVEQSLVAEINSCFQSALLQRSLLRLYISTMARIAGFNGRFINVIAGLNQTEIAKINATLKAATDHVTKIELSIQETVLYLTTASALFVRDEVKKKYRHLTCERLLLSNTKKILSLKILIENSAPSAELLSFAIEEYQIDLKSLAEESCAEALKLFDPSIQAVIQSLLHT</sequence>
<reference evidence="2 3" key="1">
    <citation type="submission" date="2016-03" db="EMBL/GenBank/DDBJ databases">
        <authorList>
            <person name="Ploux O."/>
        </authorList>
    </citation>
    <scope>NUCLEOTIDE SEQUENCE [LARGE SCALE GENOMIC DNA]</scope>
    <source>
        <strain evidence="2 3">R0</strain>
    </source>
</reference>
<keyword evidence="1" id="KW-0175">Coiled coil</keyword>
<accession>A0A150WN16</accession>
<keyword evidence="3" id="KW-1185">Reference proteome</keyword>
<evidence type="ECO:0000313" key="2">
    <source>
        <dbReference type="EMBL" id="KYG65883.1"/>
    </source>
</evidence>
<organism evidence="2 3">
    <name type="scientific">Bdellovibrio bacteriovorus</name>
    <dbReference type="NCBI Taxonomy" id="959"/>
    <lineage>
        <taxon>Bacteria</taxon>
        <taxon>Pseudomonadati</taxon>
        <taxon>Bdellovibrionota</taxon>
        <taxon>Bdellovibrionia</taxon>
        <taxon>Bdellovibrionales</taxon>
        <taxon>Pseudobdellovibrionaceae</taxon>
        <taxon>Bdellovibrio</taxon>
    </lineage>
</organism>